<reference evidence="2" key="1">
    <citation type="submission" date="2019-12" db="EMBL/GenBank/DDBJ databases">
        <title>An insight into the sialome of adult female Ixodes ricinus ticks feeding for 6 days.</title>
        <authorList>
            <person name="Perner J."/>
            <person name="Ribeiro J.M.C."/>
        </authorList>
    </citation>
    <scope>NUCLEOTIDE SEQUENCE</scope>
    <source>
        <strain evidence="2">Semi-engorged</strain>
        <tissue evidence="2">Salivary glands</tissue>
    </source>
</reference>
<keyword evidence="1" id="KW-0472">Membrane</keyword>
<name>A0A6B0V3K1_IXORI</name>
<dbReference type="EMBL" id="GIFC01014323">
    <property type="protein sequence ID" value="MXU96406.1"/>
    <property type="molecule type" value="Transcribed_RNA"/>
</dbReference>
<evidence type="ECO:0000256" key="1">
    <source>
        <dbReference type="SAM" id="Phobius"/>
    </source>
</evidence>
<sequence length="215" mass="24217">MTTRESIREKKGDALSLFCNLLLFLLARLCRGRNARIRLHLLLLFGAPLWFRWLVPLLLLMLSLFVGWLFRVWLLLSCVVVRLQGRNLLLQFHAGPLDLVVLTHETDPVDFQVLELFSCLGLRGLPLPVHLLNLFPEVLQLLLQLVQHAHQRGIVGLPGLAAVARHELQVSDAGGLVLQLGPRVIHALAPRSHVSRLACRRLGQLVPFHAHHLHG</sequence>
<dbReference type="AlphaFoldDB" id="A0A6B0V3K1"/>
<keyword evidence="1" id="KW-0812">Transmembrane</keyword>
<proteinExistence type="predicted"/>
<accession>A0A6B0V3K1</accession>
<evidence type="ECO:0000313" key="2">
    <source>
        <dbReference type="EMBL" id="MXU96406.1"/>
    </source>
</evidence>
<feature type="transmembrane region" description="Helical" evidence="1">
    <location>
        <begin position="56"/>
        <end position="81"/>
    </location>
</feature>
<organism evidence="2">
    <name type="scientific">Ixodes ricinus</name>
    <name type="common">Common tick</name>
    <name type="synonym">Acarus ricinus</name>
    <dbReference type="NCBI Taxonomy" id="34613"/>
    <lineage>
        <taxon>Eukaryota</taxon>
        <taxon>Metazoa</taxon>
        <taxon>Ecdysozoa</taxon>
        <taxon>Arthropoda</taxon>
        <taxon>Chelicerata</taxon>
        <taxon>Arachnida</taxon>
        <taxon>Acari</taxon>
        <taxon>Parasitiformes</taxon>
        <taxon>Ixodida</taxon>
        <taxon>Ixodoidea</taxon>
        <taxon>Ixodidae</taxon>
        <taxon>Ixodinae</taxon>
        <taxon>Ixodes</taxon>
    </lineage>
</organism>
<protein>
    <submittedName>
        <fullName evidence="2">Uncharacterized protein</fullName>
    </submittedName>
</protein>
<keyword evidence="1" id="KW-1133">Transmembrane helix</keyword>